<feature type="chain" id="PRO_5046208700" evidence="2">
    <location>
        <begin position="28"/>
        <end position="96"/>
    </location>
</feature>
<organism evidence="3 4">
    <name type="scientific">Dyella caseinilytica</name>
    <dbReference type="NCBI Taxonomy" id="1849581"/>
    <lineage>
        <taxon>Bacteria</taxon>
        <taxon>Pseudomonadati</taxon>
        <taxon>Pseudomonadota</taxon>
        <taxon>Gammaproteobacteria</taxon>
        <taxon>Lysobacterales</taxon>
        <taxon>Rhodanobacteraceae</taxon>
        <taxon>Dyella</taxon>
    </lineage>
</organism>
<name>A0ABX7GVV5_9GAMM</name>
<dbReference type="EMBL" id="CP064030">
    <property type="protein sequence ID" value="QRN54434.1"/>
    <property type="molecule type" value="Genomic_DNA"/>
</dbReference>
<dbReference type="RefSeq" id="WP_188797402.1">
    <property type="nucleotide sequence ID" value="NZ_BMIZ01000001.1"/>
</dbReference>
<protein>
    <submittedName>
        <fullName evidence="3">Uncharacterized protein</fullName>
    </submittedName>
</protein>
<reference evidence="3 4" key="1">
    <citation type="submission" date="2020-10" db="EMBL/GenBank/DDBJ databases">
        <title>Phylogeny of dyella-like bacteria.</title>
        <authorList>
            <person name="Fu J."/>
        </authorList>
    </citation>
    <scope>NUCLEOTIDE SEQUENCE [LARGE SCALE GENOMIC DNA]</scope>
    <source>
        <strain evidence="3 4">DHOB09</strain>
    </source>
</reference>
<evidence type="ECO:0000256" key="2">
    <source>
        <dbReference type="SAM" id="SignalP"/>
    </source>
</evidence>
<gene>
    <name evidence="3" type="ORF">ISN74_03390</name>
</gene>
<evidence type="ECO:0000256" key="1">
    <source>
        <dbReference type="SAM" id="MobiDB-lite"/>
    </source>
</evidence>
<keyword evidence="4" id="KW-1185">Reference proteome</keyword>
<accession>A0ABX7GVV5</accession>
<keyword evidence="2" id="KW-0732">Signal</keyword>
<dbReference type="Proteomes" id="UP000663181">
    <property type="component" value="Chromosome"/>
</dbReference>
<evidence type="ECO:0000313" key="3">
    <source>
        <dbReference type="EMBL" id="QRN54434.1"/>
    </source>
</evidence>
<feature type="region of interest" description="Disordered" evidence="1">
    <location>
        <begin position="65"/>
        <end position="96"/>
    </location>
</feature>
<proteinExistence type="predicted"/>
<feature type="signal peptide" evidence="2">
    <location>
        <begin position="1"/>
        <end position="27"/>
    </location>
</feature>
<sequence length="96" mass="9878">MKLVSASSTAAVLLGISALMHPATSFALPSCQICDGWYTECQSDPGSSACSSWDSLCHNCPPPKAVHGAPPTKHDDKSATAVLNSRHATPAASQAK</sequence>
<evidence type="ECO:0000313" key="4">
    <source>
        <dbReference type="Proteomes" id="UP000663181"/>
    </source>
</evidence>
<feature type="compositionally biased region" description="Polar residues" evidence="1">
    <location>
        <begin position="81"/>
        <end position="96"/>
    </location>
</feature>